<feature type="coiled-coil region" evidence="6">
    <location>
        <begin position="212"/>
        <end position="333"/>
    </location>
</feature>
<feature type="transmembrane region" description="Helical" evidence="7">
    <location>
        <begin position="972"/>
        <end position="993"/>
    </location>
</feature>
<evidence type="ECO:0000313" key="11">
    <source>
        <dbReference type="Proteomes" id="UP000886858"/>
    </source>
</evidence>
<sequence>MKSTIMKTTVREIRESLGRYMAILAIVALGVGLYVGLTVTKPDMLAAGENYLEENGLYDLRLVSTVGYGADDVKQVNAHDGVEIAEGEVYTDFLAVDETGEESVLRAHSMLWKLNQAVVTAGRKPIAADECMVDAAAYGTDALGTTIRVSENNEEDTADMFRYSEYTIVGLCNSSYYINFERGTTSLGSGRLKGFIYIPQEGFDTDYYTDIYVRLEDRYELYSQEYDDAVDAATDWAKPLAETLAQERYLTLKEDAEWKIEEGERELAEKKADAEQEFADARQELEDAQKEIDDGQQEIDDGWAEITDARQEIEDNRATLADSQKELADGQEQIAEGMDELADQRTAAADLDDEDERKNMETGLNLAEAQLRGNEARVEAGQGLADMGQAQIEAGEEQIARNEERLRKAEDELADAREELADGWAEYEENLQSYEEQIADAQDELADARQELADLTEPDSYVLTRDENIGYACFESDSSIIEGIAGVFPVFFFLVAALVCMTTMARMVEEQRTQIGVLKALGYGKWQIMGEYLFYSGSAALIGCLIGFFVGSYLFPTVIWSAYGIMYRLGDFVILLDWRLGAVALLVSILCSMGTTFVTCRYELTEVAAQLMRPKAPKSGKCIFLEKIPFVWTRMSFLLKVSMRNIFRYKQRFFMMVFGIGGCTALLLTGFGIKDSIGGIIDDQYGEIQINDLDVTFSDAYAQEDRTEFEALMAQDAGEYTIVFAESADLIHGDERESVNLVIPQNPEEIGDYLNLHTESKEAIAWPGEGEVVLTAKLAERCGLKVGDETSLEDEDGNSLTVTVSGISENYIYNYAYLSPETWEAQTGSEPEYRSAYVNVKEGQDIHEASAAIMNCDGVASVTAYEDMQTRFDSMIESLNYVVALIIVCAGALAFIVLYNLTNINITERLREIATIKVLGFYRGETASYVFRENLILTGIGTLAGLVMGKYFHRFVMDQIDIDMITFDVHIAPVSVVYSILLTFVFAVFVCWVMNKKLDAINMAESMKSIE</sequence>
<reference evidence="10" key="1">
    <citation type="journal article" date="2021" name="PeerJ">
        <title>Extensive microbial diversity within the chicken gut microbiome revealed by metagenomics and culture.</title>
        <authorList>
            <person name="Gilroy R."/>
            <person name="Ravi A."/>
            <person name="Getino M."/>
            <person name="Pursley I."/>
            <person name="Horton D.L."/>
            <person name="Alikhan N.F."/>
            <person name="Baker D."/>
            <person name="Gharbi K."/>
            <person name="Hall N."/>
            <person name="Watson M."/>
            <person name="Adriaenssens E.M."/>
            <person name="Foster-Nyarko E."/>
            <person name="Jarju S."/>
            <person name="Secka A."/>
            <person name="Antonio M."/>
            <person name="Oren A."/>
            <person name="Chaudhuri R.R."/>
            <person name="La Ragione R."/>
            <person name="Hildebrand F."/>
            <person name="Pallen M.J."/>
        </authorList>
    </citation>
    <scope>NUCLEOTIDE SEQUENCE</scope>
    <source>
        <strain evidence="10">CHK179-7159</strain>
    </source>
</reference>
<dbReference type="InterPro" id="IPR025857">
    <property type="entry name" value="MacB_PCD"/>
</dbReference>
<feature type="coiled-coil region" evidence="6">
    <location>
        <begin position="392"/>
        <end position="458"/>
    </location>
</feature>
<feature type="transmembrane region" description="Helical" evidence="7">
    <location>
        <begin position="532"/>
        <end position="560"/>
    </location>
</feature>
<comment type="subcellular location">
    <subcellularLocation>
        <location evidence="1">Cell membrane</location>
        <topology evidence="1">Multi-pass membrane protein</topology>
    </subcellularLocation>
</comment>
<evidence type="ECO:0000256" key="3">
    <source>
        <dbReference type="ARBA" id="ARBA00022692"/>
    </source>
</evidence>
<evidence type="ECO:0000259" key="9">
    <source>
        <dbReference type="Pfam" id="PF12704"/>
    </source>
</evidence>
<dbReference type="PANTHER" id="PTHR30287">
    <property type="entry name" value="MEMBRANE COMPONENT OF PREDICTED ABC SUPERFAMILY METABOLITE UPTAKE TRANSPORTER"/>
    <property type="match status" value="1"/>
</dbReference>
<feature type="transmembrane region" description="Helical" evidence="7">
    <location>
        <begin position="580"/>
        <end position="604"/>
    </location>
</feature>
<keyword evidence="2" id="KW-1003">Cell membrane</keyword>
<feature type="transmembrane region" description="Helical" evidence="7">
    <location>
        <begin position="653"/>
        <end position="673"/>
    </location>
</feature>
<feature type="domain" description="ABC3 transporter permease C-terminal" evidence="8">
    <location>
        <begin position="487"/>
        <end position="598"/>
    </location>
</feature>
<comment type="caution">
    <text evidence="10">The sequence shown here is derived from an EMBL/GenBank/DDBJ whole genome shotgun (WGS) entry which is preliminary data.</text>
</comment>
<organism evidence="10 11">
    <name type="scientific">Candidatus Eisenbergiella merdipullorum</name>
    <dbReference type="NCBI Taxonomy" id="2838553"/>
    <lineage>
        <taxon>Bacteria</taxon>
        <taxon>Bacillati</taxon>
        <taxon>Bacillota</taxon>
        <taxon>Clostridia</taxon>
        <taxon>Lachnospirales</taxon>
        <taxon>Lachnospiraceae</taxon>
        <taxon>Eisenbergiella</taxon>
    </lineage>
</organism>
<dbReference type="EMBL" id="DWYY01000098">
    <property type="protein sequence ID" value="HJA93237.1"/>
    <property type="molecule type" value="Genomic_DNA"/>
</dbReference>
<keyword evidence="4 7" id="KW-1133">Transmembrane helix</keyword>
<protein>
    <submittedName>
        <fullName evidence="10">ABC transporter permease</fullName>
    </submittedName>
</protein>
<feature type="domain" description="MacB-like periplasmic core" evidence="9">
    <location>
        <begin position="656"/>
        <end position="853"/>
    </location>
</feature>
<keyword evidence="3 7" id="KW-0812">Transmembrane</keyword>
<dbReference type="Pfam" id="PF12704">
    <property type="entry name" value="MacB_PCD"/>
    <property type="match status" value="1"/>
</dbReference>
<keyword evidence="5 7" id="KW-0472">Membrane</keyword>
<dbReference type="Pfam" id="PF02687">
    <property type="entry name" value="FtsX"/>
    <property type="match status" value="2"/>
</dbReference>
<feature type="transmembrane region" description="Helical" evidence="7">
    <location>
        <begin position="935"/>
        <end position="952"/>
    </location>
</feature>
<feature type="transmembrane region" description="Helical" evidence="7">
    <location>
        <begin position="20"/>
        <end position="37"/>
    </location>
</feature>
<name>A0A9D2KZ52_9FIRM</name>
<reference evidence="10" key="2">
    <citation type="submission" date="2021-04" db="EMBL/GenBank/DDBJ databases">
        <authorList>
            <person name="Gilroy R."/>
        </authorList>
    </citation>
    <scope>NUCLEOTIDE SEQUENCE</scope>
    <source>
        <strain evidence="10">CHK179-7159</strain>
    </source>
</reference>
<gene>
    <name evidence="10" type="ORF">H9717_09040</name>
</gene>
<keyword evidence="6" id="KW-0175">Coiled coil</keyword>
<evidence type="ECO:0000256" key="2">
    <source>
        <dbReference type="ARBA" id="ARBA00022475"/>
    </source>
</evidence>
<evidence type="ECO:0000256" key="5">
    <source>
        <dbReference type="ARBA" id="ARBA00023136"/>
    </source>
</evidence>
<evidence type="ECO:0000256" key="7">
    <source>
        <dbReference type="SAM" id="Phobius"/>
    </source>
</evidence>
<dbReference type="GO" id="GO:0005886">
    <property type="term" value="C:plasma membrane"/>
    <property type="evidence" value="ECO:0007669"/>
    <property type="project" value="UniProtKB-SubCell"/>
</dbReference>
<feature type="transmembrane region" description="Helical" evidence="7">
    <location>
        <begin position="483"/>
        <end position="505"/>
    </location>
</feature>
<evidence type="ECO:0000256" key="4">
    <source>
        <dbReference type="ARBA" id="ARBA00022989"/>
    </source>
</evidence>
<evidence type="ECO:0000259" key="8">
    <source>
        <dbReference type="Pfam" id="PF02687"/>
    </source>
</evidence>
<dbReference type="InterPro" id="IPR038766">
    <property type="entry name" value="Membrane_comp_ABC_pdt"/>
</dbReference>
<dbReference type="PANTHER" id="PTHR30287:SF1">
    <property type="entry name" value="INNER MEMBRANE PROTEIN"/>
    <property type="match status" value="1"/>
</dbReference>
<feature type="domain" description="ABC3 transporter permease C-terminal" evidence="8">
    <location>
        <begin position="885"/>
        <end position="995"/>
    </location>
</feature>
<feature type="transmembrane region" description="Helical" evidence="7">
    <location>
        <begin position="879"/>
        <end position="901"/>
    </location>
</feature>
<dbReference type="AlphaFoldDB" id="A0A9D2KZ52"/>
<evidence type="ECO:0000313" key="10">
    <source>
        <dbReference type="EMBL" id="HJA93237.1"/>
    </source>
</evidence>
<accession>A0A9D2KZ52</accession>
<evidence type="ECO:0000256" key="1">
    <source>
        <dbReference type="ARBA" id="ARBA00004651"/>
    </source>
</evidence>
<proteinExistence type="predicted"/>
<dbReference type="InterPro" id="IPR003838">
    <property type="entry name" value="ABC3_permease_C"/>
</dbReference>
<dbReference type="Proteomes" id="UP000886858">
    <property type="component" value="Unassembled WGS sequence"/>
</dbReference>
<evidence type="ECO:0000256" key="6">
    <source>
        <dbReference type="SAM" id="Coils"/>
    </source>
</evidence>